<sequence length="382" mass="42100">MPLSSDRRTNEPYYRFQRLVEALFWLHDFKVEADKRISLRDDGRPYEIDLLVTSPAGAKSVIDVKLYRSRTPNPLDLSNACQRLLAAQAAVGADHAVLATNLNRSHTFSDDALPGGVVLFPFDEMLDAAKSDVELEAGLTEIGRELNSALRDFDRPVDDGASASRRADAPDTLQTLVSLRSADAPVGPSGPPPSRKGHELAAELRELPSGSGFIKLSSEREGVAWRLFEQICQEGLSYIFQGLLDQWEEQQAVGGDANRFDAMCKITGDDVFSRTLIEDFSSRYILFEFKNYTDAVKPNLIHITEKYLYPRALRGTAIIISPQGLSLDARAATHGALRDVGKLVLDLNVDTLCKMLEDKDNGTAPSATMEGLLDAFLLEIGR</sequence>
<dbReference type="RefSeq" id="WP_165255722.1">
    <property type="nucleotide sequence ID" value="NZ_JAAKGT010000001.1"/>
</dbReference>
<keyword evidence="1" id="KW-0378">Hydrolase</keyword>
<keyword evidence="1" id="KW-0540">Nuclease</keyword>
<accession>A0A6G4QS17</accession>
<reference evidence="1" key="1">
    <citation type="submission" date="2020-02" db="EMBL/GenBank/DDBJ databases">
        <authorList>
            <person name="Gao J."/>
            <person name="Sun J."/>
        </authorList>
    </citation>
    <scope>NUCLEOTIDE SEQUENCE</scope>
    <source>
        <strain evidence="1">602-2</strain>
    </source>
</reference>
<dbReference type="EMBL" id="JAAKGT010000001">
    <property type="protein sequence ID" value="NGM48446.1"/>
    <property type="molecule type" value="Genomic_DNA"/>
</dbReference>
<dbReference type="SUPFAM" id="SSF52980">
    <property type="entry name" value="Restriction endonuclease-like"/>
    <property type="match status" value="1"/>
</dbReference>
<protein>
    <submittedName>
        <fullName evidence="1">Restriction endonuclease</fullName>
    </submittedName>
</protein>
<proteinExistence type="predicted"/>
<dbReference type="AlphaFoldDB" id="A0A6G4QS17"/>
<dbReference type="InterPro" id="IPR011335">
    <property type="entry name" value="Restrct_endonuc-II-like"/>
</dbReference>
<dbReference type="GO" id="GO:0004519">
    <property type="term" value="F:endonuclease activity"/>
    <property type="evidence" value="ECO:0007669"/>
    <property type="project" value="UniProtKB-KW"/>
</dbReference>
<evidence type="ECO:0000313" key="1">
    <source>
        <dbReference type="EMBL" id="NGM48446.1"/>
    </source>
</evidence>
<comment type="caution">
    <text evidence="1">The sequence shown here is derived from an EMBL/GenBank/DDBJ whole genome shotgun (WGS) entry which is preliminary data.</text>
</comment>
<name>A0A6G4QS17_9CAUL</name>
<keyword evidence="1" id="KW-0255">Endonuclease</keyword>
<gene>
    <name evidence="1" type="ORF">G5B46_02375</name>
</gene>
<organism evidence="1">
    <name type="scientific">Caulobacter sp. 602-2</name>
    <dbReference type="NCBI Taxonomy" id="2710887"/>
    <lineage>
        <taxon>Bacteria</taxon>
        <taxon>Pseudomonadati</taxon>
        <taxon>Pseudomonadota</taxon>
        <taxon>Alphaproteobacteria</taxon>
        <taxon>Caulobacterales</taxon>
        <taxon>Caulobacteraceae</taxon>
        <taxon>Caulobacter</taxon>
    </lineage>
</organism>